<evidence type="ECO:0000256" key="7">
    <source>
        <dbReference type="SAM" id="Phobius"/>
    </source>
</evidence>
<feature type="transmembrane region" description="Helical" evidence="7">
    <location>
        <begin position="126"/>
        <end position="149"/>
    </location>
</feature>
<keyword evidence="4 7" id="KW-1133">Transmembrane helix</keyword>
<organism evidence="9 10">
    <name type="scientific">Coniochaeta pulveracea</name>
    <dbReference type="NCBI Taxonomy" id="177199"/>
    <lineage>
        <taxon>Eukaryota</taxon>
        <taxon>Fungi</taxon>
        <taxon>Dikarya</taxon>
        <taxon>Ascomycota</taxon>
        <taxon>Pezizomycotina</taxon>
        <taxon>Sordariomycetes</taxon>
        <taxon>Sordariomycetidae</taxon>
        <taxon>Coniochaetales</taxon>
        <taxon>Coniochaetaceae</taxon>
        <taxon>Coniochaeta</taxon>
    </lineage>
</organism>
<feature type="compositionally biased region" description="Low complexity" evidence="6">
    <location>
        <begin position="25"/>
        <end position="41"/>
    </location>
</feature>
<evidence type="ECO:0000256" key="2">
    <source>
        <dbReference type="ARBA" id="ARBA00022448"/>
    </source>
</evidence>
<dbReference type="OrthoDB" id="10262656at2759"/>
<dbReference type="AlphaFoldDB" id="A0A420Y1M0"/>
<evidence type="ECO:0000313" key="9">
    <source>
        <dbReference type="EMBL" id="RKU41823.1"/>
    </source>
</evidence>
<evidence type="ECO:0000256" key="1">
    <source>
        <dbReference type="ARBA" id="ARBA00004141"/>
    </source>
</evidence>
<dbReference type="EMBL" id="QVQW01000067">
    <property type="protein sequence ID" value="RKU41823.1"/>
    <property type="molecule type" value="Genomic_DNA"/>
</dbReference>
<keyword evidence="2" id="KW-0813">Transport</keyword>
<feature type="transmembrane region" description="Helical" evidence="7">
    <location>
        <begin position="272"/>
        <end position="294"/>
    </location>
</feature>
<comment type="caution">
    <text evidence="9">The sequence shown here is derived from an EMBL/GenBank/DDBJ whole genome shotgun (WGS) entry which is preliminary data.</text>
</comment>
<evidence type="ECO:0000259" key="8">
    <source>
        <dbReference type="PROSITE" id="PS50850"/>
    </source>
</evidence>
<keyword evidence="10" id="KW-1185">Reference proteome</keyword>
<evidence type="ECO:0000256" key="3">
    <source>
        <dbReference type="ARBA" id="ARBA00022692"/>
    </source>
</evidence>
<dbReference type="PANTHER" id="PTHR23504">
    <property type="entry name" value="MAJOR FACILITATOR SUPERFAMILY DOMAIN-CONTAINING PROTEIN 10"/>
    <property type="match status" value="1"/>
</dbReference>
<dbReference type="GO" id="GO:0022857">
    <property type="term" value="F:transmembrane transporter activity"/>
    <property type="evidence" value="ECO:0007669"/>
    <property type="project" value="InterPro"/>
</dbReference>
<name>A0A420Y1M0_9PEZI</name>
<dbReference type="Gene3D" id="1.20.1250.20">
    <property type="entry name" value="MFS general substrate transporter like domains"/>
    <property type="match status" value="1"/>
</dbReference>
<dbReference type="GO" id="GO:0016020">
    <property type="term" value="C:membrane"/>
    <property type="evidence" value="ECO:0007669"/>
    <property type="project" value="UniProtKB-SubCell"/>
</dbReference>
<feature type="domain" description="Major facilitator superfamily (MFS) profile" evidence="8">
    <location>
        <begin position="83"/>
        <end position="610"/>
    </location>
</feature>
<feature type="transmembrane region" description="Helical" evidence="7">
    <location>
        <begin position="443"/>
        <end position="469"/>
    </location>
</feature>
<feature type="transmembrane region" description="Helical" evidence="7">
    <location>
        <begin position="560"/>
        <end position="579"/>
    </location>
</feature>
<dbReference type="PROSITE" id="PS50850">
    <property type="entry name" value="MFS"/>
    <property type="match status" value="1"/>
</dbReference>
<feature type="transmembrane region" description="Helical" evidence="7">
    <location>
        <begin position="156"/>
        <end position="173"/>
    </location>
</feature>
<feature type="transmembrane region" description="Helical" evidence="7">
    <location>
        <begin position="399"/>
        <end position="423"/>
    </location>
</feature>
<dbReference type="InterPro" id="IPR036259">
    <property type="entry name" value="MFS_trans_sf"/>
</dbReference>
<feature type="transmembrane region" description="Helical" evidence="7">
    <location>
        <begin position="481"/>
        <end position="501"/>
    </location>
</feature>
<dbReference type="Proteomes" id="UP000275385">
    <property type="component" value="Unassembled WGS sequence"/>
</dbReference>
<dbReference type="SUPFAM" id="SSF103473">
    <property type="entry name" value="MFS general substrate transporter"/>
    <property type="match status" value="1"/>
</dbReference>
<evidence type="ECO:0000313" key="10">
    <source>
        <dbReference type="Proteomes" id="UP000275385"/>
    </source>
</evidence>
<sequence length="617" mass="66563">MSPPRGVDEEEGQGLLAEVPRQDRASSSGHASSSSSRAPSDSGRDEPARRQGPGGKPSEVVGWLDLPNKDQLFVLAVCRLSEPLSNVCLLPYIFYLVRSVLTAEHTARDPDSGSGIDTSLAAEVSAYSGLLVAAFPLAQFFVSLPWGYLSDYQGRKFSIVIGLAISVIANAAFGFSRSFGALLFWRTLAGLANGNIGIMRTMTAEIVKERKFQTKAFLLLPLVFNSGMVFSLALGGILAEPAVSLPWLFGPQGLFNWCKGEAGVQWVIDFPYALPALMNSCMLAVAFLLSVFWLRETLAGKEDQRDVGVLGGQVVVRWFGRVVLRRKDATYMALKDVEEVFFASAPGTTDRDSRSRFELGEIEKPLANVTARPVDNSPTAARGPPKKMPFRSIFTSRTVAALVSFGLLPLHNSAFMHIFPVYLSTPHAPSSSYANLLSFTGGLGLRSSTIGIWLGAFGICGILLQLFIYPRMQARLGTLGVFKVSLMIFPAVYLLAPYLSILPEEGWWSWTRWPALGVIVWGQIMARTMAIPSTVILLTEAAPAKNVLGTVHGAGNMLASLARAVGPAVGGAVYAAGVTEGVVGAVWWFYLVAVTIIAAAWCWGVQGKSGEEETDRR</sequence>
<dbReference type="InterPro" id="IPR011701">
    <property type="entry name" value="MFS"/>
</dbReference>
<comment type="subcellular location">
    <subcellularLocation>
        <location evidence="1">Membrane</location>
        <topology evidence="1">Multi-pass membrane protein</topology>
    </subcellularLocation>
</comment>
<feature type="transmembrane region" description="Helical" evidence="7">
    <location>
        <begin position="217"/>
        <end position="239"/>
    </location>
</feature>
<feature type="region of interest" description="Disordered" evidence="6">
    <location>
        <begin position="1"/>
        <end position="61"/>
    </location>
</feature>
<feature type="transmembrane region" description="Helical" evidence="7">
    <location>
        <begin position="585"/>
        <end position="603"/>
    </location>
</feature>
<evidence type="ECO:0000256" key="6">
    <source>
        <dbReference type="SAM" id="MobiDB-lite"/>
    </source>
</evidence>
<feature type="transmembrane region" description="Helical" evidence="7">
    <location>
        <begin position="513"/>
        <end position="539"/>
    </location>
</feature>
<gene>
    <name evidence="9" type="ORF">DL546_004197</name>
</gene>
<dbReference type="Pfam" id="PF07690">
    <property type="entry name" value="MFS_1"/>
    <property type="match status" value="1"/>
</dbReference>
<accession>A0A420Y1M0</accession>
<dbReference type="PANTHER" id="PTHR23504:SF6">
    <property type="entry name" value="MULTIDRUG TRANSPORTER, PUTATIVE (AFU_ORTHOLOGUE AFUA_4G08740)-RELATED"/>
    <property type="match status" value="1"/>
</dbReference>
<evidence type="ECO:0000256" key="5">
    <source>
        <dbReference type="ARBA" id="ARBA00023136"/>
    </source>
</evidence>
<proteinExistence type="predicted"/>
<keyword evidence="5 7" id="KW-0472">Membrane</keyword>
<reference evidence="9 10" key="1">
    <citation type="submission" date="2018-08" db="EMBL/GenBank/DDBJ databases">
        <title>Draft genome of the lignicolous fungus Coniochaeta pulveracea.</title>
        <authorList>
            <person name="Borstlap C.J."/>
            <person name="De Witt R.N."/>
            <person name="Botha A."/>
            <person name="Volschenk H."/>
        </authorList>
    </citation>
    <scope>NUCLEOTIDE SEQUENCE [LARGE SCALE GENOMIC DNA]</scope>
    <source>
        <strain evidence="9 10">CAB683</strain>
    </source>
</reference>
<dbReference type="InterPro" id="IPR020846">
    <property type="entry name" value="MFS_dom"/>
</dbReference>
<keyword evidence="3 7" id="KW-0812">Transmembrane</keyword>
<protein>
    <recommendedName>
        <fullName evidence="8">Major facilitator superfamily (MFS) profile domain-containing protein</fullName>
    </recommendedName>
</protein>
<evidence type="ECO:0000256" key="4">
    <source>
        <dbReference type="ARBA" id="ARBA00022989"/>
    </source>
</evidence>